<reference evidence="2 3" key="1">
    <citation type="journal article" date="2019" name="Sci. Rep.">
        <title>Orb-weaving spider Araneus ventricosus genome elucidates the spidroin gene catalogue.</title>
        <authorList>
            <person name="Kono N."/>
            <person name="Nakamura H."/>
            <person name="Ohtoshi R."/>
            <person name="Moran D.A.P."/>
            <person name="Shinohara A."/>
            <person name="Yoshida Y."/>
            <person name="Fujiwara M."/>
            <person name="Mori M."/>
            <person name="Tomita M."/>
            <person name="Arakawa K."/>
        </authorList>
    </citation>
    <scope>NUCLEOTIDE SEQUENCE [LARGE SCALE GENOMIC DNA]</scope>
</reference>
<protein>
    <submittedName>
        <fullName evidence="2">Uncharacterized protein</fullName>
    </submittedName>
</protein>
<organism evidence="2 3">
    <name type="scientific">Araneus ventricosus</name>
    <name type="common">Orbweaver spider</name>
    <name type="synonym">Epeira ventricosa</name>
    <dbReference type="NCBI Taxonomy" id="182803"/>
    <lineage>
        <taxon>Eukaryota</taxon>
        <taxon>Metazoa</taxon>
        <taxon>Ecdysozoa</taxon>
        <taxon>Arthropoda</taxon>
        <taxon>Chelicerata</taxon>
        <taxon>Arachnida</taxon>
        <taxon>Araneae</taxon>
        <taxon>Araneomorphae</taxon>
        <taxon>Entelegynae</taxon>
        <taxon>Araneoidea</taxon>
        <taxon>Araneidae</taxon>
        <taxon>Araneus</taxon>
    </lineage>
</organism>
<proteinExistence type="predicted"/>
<dbReference type="EMBL" id="BGPR01039941">
    <property type="protein sequence ID" value="GBO15989.1"/>
    <property type="molecule type" value="Genomic_DNA"/>
</dbReference>
<evidence type="ECO:0000313" key="1">
    <source>
        <dbReference type="EMBL" id="GBO15988.1"/>
    </source>
</evidence>
<name>A0A4Y2USL9_ARAVE</name>
<evidence type="ECO:0000313" key="3">
    <source>
        <dbReference type="Proteomes" id="UP000499080"/>
    </source>
</evidence>
<comment type="caution">
    <text evidence="2">The sequence shown here is derived from an EMBL/GenBank/DDBJ whole genome shotgun (WGS) entry which is preliminary data.</text>
</comment>
<sequence>MRKILMVELKNRKTNGKPEIFGLKNASFFSLESDVGRTFTRCRGEKYGGGCGIRKEIHTDLIYRKRCKALSGTAGNMEREVQLQVSPLSSDRGSKL</sequence>
<accession>A0A4Y2USL9</accession>
<gene>
    <name evidence="1" type="ORF">AVEN_55959_1</name>
    <name evidence="2" type="ORF">AVEN_56451_1</name>
</gene>
<dbReference type="AlphaFoldDB" id="A0A4Y2USL9"/>
<keyword evidence="3" id="KW-1185">Reference proteome</keyword>
<dbReference type="Proteomes" id="UP000499080">
    <property type="component" value="Unassembled WGS sequence"/>
</dbReference>
<evidence type="ECO:0000313" key="2">
    <source>
        <dbReference type="EMBL" id="GBO15989.1"/>
    </source>
</evidence>
<dbReference type="EMBL" id="BGPR01039940">
    <property type="protein sequence ID" value="GBO15988.1"/>
    <property type="molecule type" value="Genomic_DNA"/>
</dbReference>